<dbReference type="RefSeq" id="WP_069646051.1">
    <property type="nucleotide sequence ID" value="NZ_MIJZ01000013.1"/>
</dbReference>
<dbReference type="OrthoDB" id="3263741at2"/>
<gene>
    <name evidence="5" type="ORF">BCR21_08205</name>
</gene>
<dbReference type="Pfam" id="PF20623">
    <property type="entry name" value="Sgo0707_N2"/>
    <property type="match status" value="1"/>
</dbReference>
<dbReference type="InterPro" id="IPR026466">
    <property type="entry name" value="Fim_isopep_form_D2_dom"/>
</dbReference>
<evidence type="ECO:0000259" key="4">
    <source>
        <dbReference type="Pfam" id="PF20623"/>
    </source>
</evidence>
<evidence type="ECO:0000313" key="5">
    <source>
        <dbReference type="EMBL" id="OEG11277.1"/>
    </source>
</evidence>
<dbReference type="Pfam" id="PF16555">
    <property type="entry name" value="GramPos_pilinD1"/>
    <property type="match status" value="1"/>
</dbReference>
<dbReference type="NCBIfam" id="TIGR01167">
    <property type="entry name" value="LPXTG_anchor"/>
    <property type="match status" value="1"/>
</dbReference>
<keyword evidence="1" id="KW-1133">Transmembrane helix</keyword>
<dbReference type="Pfam" id="PF17802">
    <property type="entry name" value="SpaA"/>
    <property type="match status" value="1"/>
</dbReference>
<keyword evidence="1" id="KW-0812">Transmembrane</keyword>
<dbReference type="InterPro" id="IPR041033">
    <property type="entry name" value="SpaA_PFL_dom_1"/>
</dbReference>
<keyword evidence="1" id="KW-0472">Membrane</keyword>
<feature type="domain" description="Sgo0707-like N2" evidence="4">
    <location>
        <begin position="203"/>
        <end position="308"/>
    </location>
</feature>
<evidence type="ECO:0000259" key="2">
    <source>
        <dbReference type="Pfam" id="PF16555"/>
    </source>
</evidence>
<feature type="transmembrane region" description="Helical" evidence="1">
    <location>
        <begin position="486"/>
        <end position="507"/>
    </location>
</feature>
<dbReference type="Gene3D" id="2.60.40.740">
    <property type="match status" value="1"/>
</dbReference>
<dbReference type="SUPFAM" id="SSF49478">
    <property type="entry name" value="Cna protein B-type domain"/>
    <property type="match status" value="1"/>
</dbReference>
<evidence type="ECO:0000259" key="3">
    <source>
        <dbReference type="Pfam" id="PF17802"/>
    </source>
</evidence>
<feature type="domain" description="Gram-positive pilin subunit D1 N-terminal" evidence="2">
    <location>
        <begin position="33"/>
        <end position="192"/>
    </location>
</feature>
<evidence type="ECO:0000313" key="6">
    <source>
        <dbReference type="Proteomes" id="UP000094068"/>
    </source>
</evidence>
<sequence>MEARIRFLALGLVSCLLLIVSLGFRQHVQAAENEQTFVIHKRVYQNKNELPIIKSSEKLEEDSPLLKDSTGINGAIFTVYDVTKEYWQLATEGKTNEEILTLLQETAQEIMNESNKRAEKTTSDDPTFGAGIATFSLAEKVILDGQEKYAVYLFHQRFSPLSEDTTKLTAVVVGLPNESSGDEQSIIHLYPKSRLNEHIKLNKKLNEEKQNFAYGERINYVIDSTIPENIFYLASYKMTDIYDAPLDYVSDSIQIYLDGVNLTSLFTFTVDETTNKMTLEITGDKLRENNINAGASVKVEYQMVLNGQSEPDIYYKNVVRLTTLFNQFRVLNAIELPELVAEALPVTTAGKNFIKSDMDDQKKGLENAVFLVKNMKGEYLVRDKDIYSWQKNKTGSYEVTSDQEGHFVVKGLGYGTYLLEEIKAPVGYKLLDKDVSFKMEEGAYQLGNQKVSPLKIMNAKVTTTSSDDSKTSVKPKRTDFPKMGEIVSTSLVIIGMCIIIGASVYLIRRRKK</sequence>
<keyword evidence="6" id="KW-1185">Reference proteome</keyword>
<dbReference type="Proteomes" id="UP000094068">
    <property type="component" value="Unassembled WGS sequence"/>
</dbReference>
<dbReference type="STRING" id="903984.BCR21_08205"/>
<name>A0A1E5GF34_9ENTE</name>
<dbReference type="InterPro" id="IPR013783">
    <property type="entry name" value="Ig-like_fold"/>
</dbReference>
<dbReference type="EMBL" id="MIJZ01000013">
    <property type="protein sequence ID" value="OEG11277.1"/>
    <property type="molecule type" value="Genomic_DNA"/>
</dbReference>
<dbReference type="InterPro" id="IPR032364">
    <property type="entry name" value="GramPos_pilinD1_N"/>
</dbReference>
<organism evidence="5 6">
    <name type="scientific">Enterococcus ureasiticus</name>
    <dbReference type="NCBI Taxonomy" id="903984"/>
    <lineage>
        <taxon>Bacteria</taxon>
        <taxon>Bacillati</taxon>
        <taxon>Bacillota</taxon>
        <taxon>Bacilli</taxon>
        <taxon>Lactobacillales</taxon>
        <taxon>Enterococcaceae</taxon>
        <taxon>Enterococcus</taxon>
    </lineage>
</organism>
<accession>A0A1E5GF34</accession>
<dbReference type="InterPro" id="IPR046473">
    <property type="entry name" value="Sgo0707-like_N2"/>
</dbReference>
<feature type="domain" description="SpaA-like prealbumin fold" evidence="3">
    <location>
        <begin position="355"/>
        <end position="442"/>
    </location>
</feature>
<reference evidence="6" key="1">
    <citation type="submission" date="2016-09" db="EMBL/GenBank/DDBJ databases">
        <authorList>
            <person name="Gulvik C.A."/>
        </authorList>
    </citation>
    <scope>NUCLEOTIDE SEQUENCE [LARGE SCALE GENOMIC DNA]</scope>
    <source>
        <strain evidence="6">DSM 23328</strain>
    </source>
</reference>
<dbReference type="Gene3D" id="2.60.40.10">
    <property type="entry name" value="Immunoglobulins"/>
    <property type="match status" value="2"/>
</dbReference>
<proteinExistence type="predicted"/>
<evidence type="ECO:0000256" key="1">
    <source>
        <dbReference type="SAM" id="Phobius"/>
    </source>
</evidence>
<dbReference type="NCBIfam" id="NF033902">
    <property type="entry name" value="iso_D2_wall_anc"/>
    <property type="match status" value="1"/>
</dbReference>
<comment type="caution">
    <text evidence="5">The sequence shown here is derived from an EMBL/GenBank/DDBJ whole genome shotgun (WGS) entry which is preliminary data.</text>
</comment>
<dbReference type="NCBIfam" id="TIGR04226">
    <property type="entry name" value="RrgB_K2N_iso_D2"/>
    <property type="match status" value="1"/>
</dbReference>
<protein>
    <submittedName>
        <fullName evidence="5">Uncharacterized protein</fullName>
    </submittedName>
</protein>
<dbReference type="AlphaFoldDB" id="A0A1E5GF34"/>
<dbReference type="InterPro" id="IPR048052">
    <property type="entry name" value="FM1-like"/>
</dbReference>